<dbReference type="GO" id="GO:0004527">
    <property type="term" value="F:exonuclease activity"/>
    <property type="evidence" value="ECO:0007669"/>
    <property type="project" value="UniProtKB-KW"/>
</dbReference>
<dbReference type="PANTHER" id="PTHR37168:SF2">
    <property type="entry name" value="CRISPR-ASSOCIATED EXONUCLEASE CAS4"/>
    <property type="match status" value="1"/>
</dbReference>
<keyword evidence="3 9" id="KW-0378">Hydrolase</keyword>
<dbReference type="InterPro" id="IPR011604">
    <property type="entry name" value="PDDEXK-like_dom_sf"/>
</dbReference>
<dbReference type="EMBL" id="FWYE01000004">
    <property type="protein sequence ID" value="SMD31393.1"/>
    <property type="molecule type" value="Genomic_DNA"/>
</dbReference>
<comment type="function">
    <text evidence="9">CRISPR (clustered regularly interspaced short palindromic repeat) is an adaptive immune system that provides protection against mobile genetic elements (viruses, transposable elements and conjugative plasmids). CRISPR clusters contain sequences complementary to antecedent mobile elements and target invading nucleic acids. CRISPR clusters are transcribed and processed into CRISPR RNA (crRNA).</text>
</comment>
<keyword evidence="7 9" id="KW-0051">Antiviral defense</keyword>
<dbReference type="InterPro" id="IPR022765">
    <property type="entry name" value="Dna2/Cas4_DUF83"/>
</dbReference>
<dbReference type="Proteomes" id="UP000192315">
    <property type="component" value="Unassembled WGS sequence"/>
</dbReference>
<evidence type="ECO:0000256" key="4">
    <source>
        <dbReference type="ARBA" id="ARBA00022839"/>
    </source>
</evidence>
<dbReference type="GO" id="GO:0051536">
    <property type="term" value="F:iron-sulfur cluster binding"/>
    <property type="evidence" value="ECO:0007669"/>
    <property type="project" value="UniProtKB-KW"/>
</dbReference>
<keyword evidence="6 9" id="KW-0411">Iron-sulfur</keyword>
<comment type="caution">
    <text evidence="11">The sequence shown here is derived from an EMBL/GenBank/DDBJ whole genome shotgun (WGS) entry which is preliminary data.</text>
</comment>
<evidence type="ECO:0000256" key="7">
    <source>
        <dbReference type="ARBA" id="ARBA00023118"/>
    </source>
</evidence>
<comment type="cofactor">
    <cofactor evidence="9">
        <name>Mg(2+)</name>
        <dbReference type="ChEBI" id="CHEBI:18420"/>
    </cofactor>
    <cofactor evidence="9">
        <name>Mn(2+)</name>
        <dbReference type="ChEBI" id="CHEBI:29035"/>
    </cofactor>
    <text evidence="9">Mg(2+) or Mn(2+) required for ssDNA cleavage activity.</text>
</comment>
<reference evidence="11 12" key="1">
    <citation type="submission" date="2017-04" db="EMBL/GenBank/DDBJ databases">
        <authorList>
            <person name="Varghese N."/>
            <person name="Submissions S."/>
        </authorList>
    </citation>
    <scope>NUCLEOTIDE SEQUENCE [LARGE SCALE GENOMIC DNA]</scope>
    <source>
        <strain evidence="11 12">DSM 9789</strain>
    </source>
</reference>
<evidence type="ECO:0000259" key="10">
    <source>
        <dbReference type="Pfam" id="PF01930"/>
    </source>
</evidence>
<dbReference type="GO" id="GO:0051607">
    <property type="term" value="P:defense response to virus"/>
    <property type="evidence" value="ECO:0007669"/>
    <property type="project" value="UniProtKB-KW"/>
</dbReference>
<name>A0A8G2L7R9_PICTO</name>
<evidence type="ECO:0000256" key="9">
    <source>
        <dbReference type="RuleBase" id="RU365022"/>
    </source>
</evidence>
<dbReference type="Gene3D" id="3.90.320.10">
    <property type="match status" value="1"/>
</dbReference>
<evidence type="ECO:0000256" key="3">
    <source>
        <dbReference type="ARBA" id="ARBA00022801"/>
    </source>
</evidence>
<evidence type="ECO:0000256" key="2">
    <source>
        <dbReference type="ARBA" id="ARBA00022723"/>
    </source>
</evidence>
<evidence type="ECO:0000313" key="11">
    <source>
        <dbReference type="EMBL" id="SMD31393.1"/>
    </source>
</evidence>
<feature type="domain" description="DUF83" evidence="10">
    <location>
        <begin position="7"/>
        <end position="165"/>
    </location>
</feature>
<sequence length="165" mass="19495">MNDLNITGTMIWYYNICKREVWLISHGIEADQDDDNIIIGRTIHEHSYNRDRKEINIENSRIDAVENKDGKTIIVEIKKSSKTENAAKMQLLYYMYQLYKPGTNITGELRFPAEKKIIRVELTEENIEKLVKIIEDIKRIIEMEIPKPVKNIHCRNCAYSEFCWS</sequence>
<keyword evidence="2 9" id="KW-0479">Metal-binding</keyword>
<evidence type="ECO:0000256" key="1">
    <source>
        <dbReference type="ARBA" id="ARBA00022722"/>
    </source>
</evidence>
<accession>A0A8G2L7R9</accession>
<dbReference type="AlphaFoldDB" id="A0A8G2L7R9"/>
<dbReference type="InterPro" id="IPR013343">
    <property type="entry name" value="CRISPR-assoc_prot_Cas4"/>
</dbReference>
<organism evidence="11 12">
    <name type="scientific">Picrophilus torridus (strain ATCC 700027 / DSM 9790 / JCM 10055 / NBRC 100828 / KAW 2/3)</name>
    <dbReference type="NCBI Taxonomy" id="1122961"/>
    <lineage>
        <taxon>Archaea</taxon>
        <taxon>Methanobacteriati</taxon>
        <taxon>Thermoplasmatota</taxon>
        <taxon>Thermoplasmata</taxon>
        <taxon>Thermoplasmatales</taxon>
        <taxon>Picrophilaceae</taxon>
        <taxon>Picrophilus</taxon>
    </lineage>
</organism>
<dbReference type="PANTHER" id="PTHR37168">
    <property type="entry name" value="CRISPR-ASSOCIATED EXONUCLEASE CAS4"/>
    <property type="match status" value="1"/>
</dbReference>
<dbReference type="EC" id="3.1.12.1" evidence="9"/>
<gene>
    <name evidence="11" type="ORF">SAMN02745355_1326</name>
</gene>
<evidence type="ECO:0000313" key="12">
    <source>
        <dbReference type="Proteomes" id="UP000192315"/>
    </source>
</evidence>
<protein>
    <recommendedName>
        <fullName evidence="9">CRISPR-associated exonuclease Cas4</fullName>
        <ecNumber evidence="9">3.1.12.1</ecNumber>
    </recommendedName>
</protein>
<keyword evidence="1 9" id="KW-0540">Nuclease</keyword>
<proteinExistence type="inferred from homology"/>
<dbReference type="NCBIfam" id="TIGR00372">
    <property type="entry name" value="cas4"/>
    <property type="match status" value="1"/>
</dbReference>
<evidence type="ECO:0000256" key="8">
    <source>
        <dbReference type="ARBA" id="ARBA00023211"/>
    </source>
</evidence>
<dbReference type="RefSeq" id="WP_084273080.1">
    <property type="nucleotide sequence ID" value="NZ_FWYE01000004.1"/>
</dbReference>
<dbReference type="GO" id="GO:0046872">
    <property type="term" value="F:metal ion binding"/>
    <property type="evidence" value="ECO:0007669"/>
    <property type="project" value="UniProtKB-KW"/>
</dbReference>
<keyword evidence="12" id="KW-1185">Reference proteome</keyword>
<keyword evidence="5 9" id="KW-0408">Iron</keyword>
<dbReference type="Pfam" id="PF01930">
    <property type="entry name" value="Cas_Cas4"/>
    <property type="match status" value="1"/>
</dbReference>
<evidence type="ECO:0000256" key="5">
    <source>
        <dbReference type="ARBA" id="ARBA00023004"/>
    </source>
</evidence>
<comment type="similarity">
    <text evidence="9">Belongs to the CRISPR-associated exonuclease Cas4 family.</text>
</comment>
<evidence type="ECO:0000256" key="6">
    <source>
        <dbReference type="ARBA" id="ARBA00023014"/>
    </source>
</evidence>
<keyword evidence="8 9" id="KW-0464">Manganese</keyword>
<keyword evidence="4 9" id="KW-0269">Exonuclease</keyword>
<comment type="cofactor">
    <cofactor evidence="9">
        <name>iron-sulfur cluster</name>
        <dbReference type="ChEBI" id="CHEBI:30408"/>
    </cofactor>
</comment>